<keyword evidence="2" id="KW-1185">Reference proteome</keyword>
<accession>A0ACD1BI80</accession>
<organism evidence="1 2">
    <name type="scientific">Candidatus Sarcina troglodytae</name>
    <dbReference type="NCBI Taxonomy" id="2726954"/>
    <lineage>
        <taxon>Bacteria</taxon>
        <taxon>Bacillati</taxon>
        <taxon>Bacillota</taxon>
        <taxon>Clostridia</taxon>
        <taxon>Eubacteriales</taxon>
        <taxon>Clostridiaceae</taxon>
        <taxon>Sarcina</taxon>
    </lineage>
</organism>
<dbReference type="Proteomes" id="UP000594603">
    <property type="component" value="Plasmid p7"/>
</dbReference>
<gene>
    <name evidence="1" type="ORF">HH195_12305</name>
</gene>
<name>A0ACD1BI80_9CLOT</name>
<evidence type="ECO:0000313" key="2">
    <source>
        <dbReference type="Proteomes" id="UP000594603"/>
    </source>
</evidence>
<dbReference type="EMBL" id="CP051761">
    <property type="protein sequence ID" value="QPJ86747.1"/>
    <property type="molecule type" value="Genomic_DNA"/>
</dbReference>
<protein>
    <submittedName>
        <fullName evidence="1">Helix-turn-helix transcriptional regulator</fullName>
    </submittedName>
</protein>
<sequence length="156" mass="18090">MKVNEILNIGENLKKIRKDNNLTQEQFAEKVGLARTTYANYEANKRTPDIETLNKIATIFDTTAEKILGNPFEYPGTKRLPRYKPVSYEKAIFSYIDLLDYAGLDFSLDVEETNRLFEMTVEYTKFLISNMKKQVLIIKPTDIDFKPNGTIKHNNK</sequence>
<proteinExistence type="predicted"/>
<keyword evidence="1" id="KW-0614">Plasmid</keyword>
<geneLocation type="plasmid" evidence="1 2">
    <name>p7</name>
</geneLocation>
<reference evidence="1" key="1">
    <citation type="submission" date="2020-04" db="EMBL/GenBank/DDBJ databases">
        <title>A novel bacterium ('Candidatus Sarcina troglodytae' sp. nov.) linked to a protracted, uniformly lethal epizootic among sanctuary western chimpanzees (Pan troglodytes verus) in Sierra Leone.</title>
        <authorList>
            <person name="Owens L.A."/>
            <person name="Colitti B."/>
            <person name="Hirji I."/>
            <person name="Pizaro A."/>
            <person name="Jaffe J.E."/>
            <person name="Moittie S."/>
            <person name="Bishop-Lilly K.A."/>
            <person name="Estrella L.A."/>
            <person name="Voegtly L.J."/>
            <person name="Kuhn J.H."/>
            <person name="Suen G."/>
            <person name="Deblois C.L."/>
            <person name="Dunn C."/>
            <person name="Juan-Salles C."/>
            <person name="Goldberg T.L."/>
        </authorList>
    </citation>
    <scope>NUCLEOTIDE SEQUENCE</scope>
    <source>
        <strain evidence="1">JB2</strain>
    </source>
</reference>
<evidence type="ECO:0000313" key="1">
    <source>
        <dbReference type="EMBL" id="QPJ86747.1"/>
    </source>
</evidence>